<dbReference type="EnsemblPlants" id="OB10G16710.1">
    <property type="protein sequence ID" value="OB10G16710.1"/>
    <property type="gene ID" value="OB10G16710"/>
</dbReference>
<dbReference type="Proteomes" id="UP000006038">
    <property type="component" value="Chromosome 10"/>
</dbReference>
<evidence type="ECO:0000313" key="1">
    <source>
        <dbReference type="EnsemblPlants" id="OB10G16710.1"/>
    </source>
</evidence>
<dbReference type="AlphaFoldDB" id="J3N2C3"/>
<proteinExistence type="predicted"/>
<reference evidence="1" key="1">
    <citation type="journal article" date="2013" name="Nat. Commun.">
        <title>Whole-genome sequencing of Oryza brachyantha reveals mechanisms underlying Oryza genome evolution.</title>
        <authorList>
            <person name="Chen J."/>
            <person name="Huang Q."/>
            <person name="Gao D."/>
            <person name="Wang J."/>
            <person name="Lang Y."/>
            <person name="Liu T."/>
            <person name="Li B."/>
            <person name="Bai Z."/>
            <person name="Luis Goicoechea J."/>
            <person name="Liang C."/>
            <person name="Chen C."/>
            <person name="Zhang W."/>
            <person name="Sun S."/>
            <person name="Liao Y."/>
            <person name="Zhang X."/>
            <person name="Yang L."/>
            <person name="Song C."/>
            <person name="Wang M."/>
            <person name="Shi J."/>
            <person name="Liu G."/>
            <person name="Liu J."/>
            <person name="Zhou H."/>
            <person name="Zhou W."/>
            <person name="Yu Q."/>
            <person name="An N."/>
            <person name="Chen Y."/>
            <person name="Cai Q."/>
            <person name="Wang B."/>
            <person name="Liu B."/>
            <person name="Min J."/>
            <person name="Huang Y."/>
            <person name="Wu H."/>
            <person name="Li Z."/>
            <person name="Zhang Y."/>
            <person name="Yin Y."/>
            <person name="Song W."/>
            <person name="Jiang J."/>
            <person name="Jackson S.A."/>
            <person name="Wing R.A."/>
            <person name="Wang J."/>
            <person name="Chen M."/>
        </authorList>
    </citation>
    <scope>NUCLEOTIDE SEQUENCE [LARGE SCALE GENOMIC DNA]</scope>
    <source>
        <strain evidence="1">cv. IRGC 101232</strain>
    </source>
</reference>
<dbReference type="Gramene" id="OB10G16710.1">
    <property type="protein sequence ID" value="OB10G16710.1"/>
    <property type="gene ID" value="OB10G16710"/>
</dbReference>
<accession>J3N2C3</accession>
<dbReference type="HOGENOM" id="CLU_2486969_0_0_1"/>
<protein>
    <submittedName>
        <fullName evidence="1">Uncharacterized protein</fullName>
    </submittedName>
</protein>
<organism evidence="1">
    <name type="scientific">Oryza brachyantha</name>
    <name type="common">malo sina</name>
    <dbReference type="NCBI Taxonomy" id="4533"/>
    <lineage>
        <taxon>Eukaryota</taxon>
        <taxon>Viridiplantae</taxon>
        <taxon>Streptophyta</taxon>
        <taxon>Embryophyta</taxon>
        <taxon>Tracheophyta</taxon>
        <taxon>Spermatophyta</taxon>
        <taxon>Magnoliopsida</taxon>
        <taxon>Liliopsida</taxon>
        <taxon>Poales</taxon>
        <taxon>Poaceae</taxon>
        <taxon>BOP clade</taxon>
        <taxon>Oryzoideae</taxon>
        <taxon>Oryzeae</taxon>
        <taxon>Oryzinae</taxon>
        <taxon>Oryza</taxon>
    </lineage>
</organism>
<evidence type="ECO:0000313" key="2">
    <source>
        <dbReference type="Proteomes" id="UP000006038"/>
    </source>
</evidence>
<name>J3N2C3_ORYBR</name>
<reference evidence="1" key="2">
    <citation type="submission" date="2013-04" db="UniProtKB">
        <authorList>
            <consortium name="EnsemblPlants"/>
        </authorList>
    </citation>
    <scope>IDENTIFICATION</scope>
</reference>
<sequence>MAAAADCGGGRRMFAVACGVLSRCVKAEAAAGKMASCYPASPAATMLLMPGADVVPDVREEEERAQGKKPEIVYGGRVLLYHNNLNY</sequence>
<dbReference type="STRING" id="4533.J3N2C3"/>
<keyword evidence="2" id="KW-1185">Reference proteome</keyword>